<proteinExistence type="predicted"/>
<name>A0A6J4H2Q3_9ACTN</name>
<evidence type="ECO:0000313" key="2">
    <source>
        <dbReference type="EMBL" id="CAA9213422.1"/>
    </source>
</evidence>
<feature type="region of interest" description="Disordered" evidence="1">
    <location>
        <begin position="1"/>
        <end position="48"/>
    </location>
</feature>
<feature type="non-terminal residue" evidence="2">
    <location>
        <position position="48"/>
    </location>
</feature>
<dbReference type="EMBL" id="CADCTB010000015">
    <property type="protein sequence ID" value="CAA9213422.1"/>
    <property type="molecule type" value="Genomic_DNA"/>
</dbReference>
<dbReference type="AlphaFoldDB" id="A0A6J4H2Q3"/>
<gene>
    <name evidence="2" type="ORF">AVDCRST_MAG10-249</name>
</gene>
<feature type="non-terminal residue" evidence="2">
    <location>
        <position position="1"/>
    </location>
</feature>
<protein>
    <submittedName>
        <fullName evidence="2">Uncharacterized protein</fullName>
    </submittedName>
</protein>
<feature type="compositionally biased region" description="Low complexity" evidence="1">
    <location>
        <begin position="31"/>
        <end position="48"/>
    </location>
</feature>
<evidence type="ECO:0000256" key="1">
    <source>
        <dbReference type="SAM" id="MobiDB-lite"/>
    </source>
</evidence>
<sequence length="48" mass="4864">ARRAGLGVGGGDPSTGPGRPRSPQAGRVLRRCCPSSTRPASSSSIRVM</sequence>
<accession>A0A6J4H2Q3</accession>
<feature type="compositionally biased region" description="Low complexity" evidence="1">
    <location>
        <begin position="14"/>
        <end position="23"/>
    </location>
</feature>
<organism evidence="2">
    <name type="scientific">uncultured Acidimicrobiales bacterium</name>
    <dbReference type="NCBI Taxonomy" id="310071"/>
    <lineage>
        <taxon>Bacteria</taxon>
        <taxon>Bacillati</taxon>
        <taxon>Actinomycetota</taxon>
        <taxon>Acidimicrobiia</taxon>
        <taxon>Acidimicrobiales</taxon>
        <taxon>environmental samples</taxon>
    </lineage>
</organism>
<reference evidence="2" key="1">
    <citation type="submission" date="2020-02" db="EMBL/GenBank/DDBJ databases">
        <authorList>
            <person name="Meier V. D."/>
        </authorList>
    </citation>
    <scope>NUCLEOTIDE SEQUENCE</scope>
    <source>
        <strain evidence="2">AVDCRST_MAG10</strain>
    </source>
</reference>
<feature type="compositionally biased region" description="Gly residues" evidence="1">
    <location>
        <begin position="1"/>
        <end position="13"/>
    </location>
</feature>